<accession>A0A9N7TJC1</accession>
<sequence>MATDLLHEWCAATKMNEKELVSDSHIKPHDMYEAAIVALWAQAFNYSSVNSSLHSISEWKEDGRQDAQNIRVEEDPGPITRCPIVPGAPFFGFSKASLT</sequence>
<reference evidence="1" key="1">
    <citation type="submission" date="2020-03" db="EMBL/GenBank/DDBJ databases">
        <authorList>
            <person name="Weist P."/>
        </authorList>
    </citation>
    <scope>NUCLEOTIDE SEQUENCE</scope>
</reference>
<comment type="caution">
    <text evidence="1">The sequence shown here is derived from an EMBL/GenBank/DDBJ whole genome shotgun (WGS) entry which is preliminary data.</text>
</comment>
<protein>
    <submittedName>
        <fullName evidence="1">Uncharacterized protein</fullName>
    </submittedName>
</protein>
<evidence type="ECO:0000313" key="1">
    <source>
        <dbReference type="EMBL" id="CAB1414127.1"/>
    </source>
</evidence>
<gene>
    <name evidence="1" type="ORF">PLEPLA_LOCUS1831</name>
</gene>
<evidence type="ECO:0000313" key="2">
    <source>
        <dbReference type="Proteomes" id="UP001153269"/>
    </source>
</evidence>
<dbReference type="AlphaFoldDB" id="A0A9N7TJC1"/>
<keyword evidence="2" id="KW-1185">Reference proteome</keyword>
<organism evidence="1 2">
    <name type="scientific">Pleuronectes platessa</name>
    <name type="common">European plaice</name>
    <dbReference type="NCBI Taxonomy" id="8262"/>
    <lineage>
        <taxon>Eukaryota</taxon>
        <taxon>Metazoa</taxon>
        <taxon>Chordata</taxon>
        <taxon>Craniata</taxon>
        <taxon>Vertebrata</taxon>
        <taxon>Euteleostomi</taxon>
        <taxon>Actinopterygii</taxon>
        <taxon>Neopterygii</taxon>
        <taxon>Teleostei</taxon>
        <taxon>Neoteleostei</taxon>
        <taxon>Acanthomorphata</taxon>
        <taxon>Carangaria</taxon>
        <taxon>Pleuronectiformes</taxon>
        <taxon>Pleuronectoidei</taxon>
        <taxon>Pleuronectidae</taxon>
        <taxon>Pleuronectes</taxon>
    </lineage>
</organism>
<name>A0A9N7TJC1_PLEPL</name>
<proteinExistence type="predicted"/>
<dbReference type="Proteomes" id="UP001153269">
    <property type="component" value="Unassembled WGS sequence"/>
</dbReference>
<dbReference type="EMBL" id="CADEAL010000090">
    <property type="protein sequence ID" value="CAB1414127.1"/>
    <property type="molecule type" value="Genomic_DNA"/>
</dbReference>